<gene>
    <name evidence="14" type="ORF">LOTGIDRAFT_195769</name>
</gene>
<proteinExistence type="inferred from homology"/>
<evidence type="ECO:0000256" key="10">
    <source>
        <dbReference type="ARBA" id="ARBA00060399"/>
    </source>
</evidence>
<evidence type="ECO:0000256" key="2">
    <source>
        <dbReference type="ARBA" id="ARBA00008919"/>
    </source>
</evidence>
<evidence type="ECO:0000313" key="15">
    <source>
        <dbReference type="Proteomes" id="UP000030746"/>
    </source>
</evidence>
<dbReference type="InterPro" id="IPR031481">
    <property type="entry name" value="Glyco_tran_10_N"/>
</dbReference>
<evidence type="ECO:0000256" key="11">
    <source>
        <dbReference type="RuleBase" id="RU003832"/>
    </source>
</evidence>
<keyword evidence="11" id="KW-0333">Golgi apparatus</keyword>
<keyword evidence="5 11" id="KW-0812">Transmembrane</keyword>
<evidence type="ECO:0000256" key="1">
    <source>
        <dbReference type="ARBA" id="ARBA00004922"/>
    </source>
</evidence>
<organism evidence="14 15">
    <name type="scientific">Lottia gigantea</name>
    <name type="common">Giant owl limpet</name>
    <dbReference type="NCBI Taxonomy" id="225164"/>
    <lineage>
        <taxon>Eukaryota</taxon>
        <taxon>Metazoa</taxon>
        <taxon>Spiralia</taxon>
        <taxon>Lophotrochozoa</taxon>
        <taxon>Mollusca</taxon>
        <taxon>Gastropoda</taxon>
        <taxon>Patellogastropoda</taxon>
        <taxon>Lottioidea</taxon>
        <taxon>Lottiidae</taxon>
        <taxon>Lottia</taxon>
    </lineage>
</organism>
<evidence type="ECO:0000259" key="12">
    <source>
        <dbReference type="Pfam" id="PF00852"/>
    </source>
</evidence>
<dbReference type="PANTHER" id="PTHR11929:SF198">
    <property type="entry name" value="ALPHA-(1,3)-FUCOSYLTRANSFERASE 11"/>
    <property type="match status" value="1"/>
</dbReference>
<dbReference type="RefSeq" id="XP_009063556.1">
    <property type="nucleotide sequence ID" value="XM_009065308.1"/>
</dbReference>
<comment type="pathway">
    <text evidence="1">Protein modification; protein glycosylation.</text>
</comment>
<evidence type="ECO:0000256" key="5">
    <source>
        <dbReference type="ARBA" id="ARBA00022692"/>
    </source>
</evidence>
<dbReference type="KEGG" id="lgi:LOTGIDRAFT_195769"/>
<dbReference type="Pfam" id="PF17039">
    <property type="entry name" value="Glyco_tran_10_N"/>
    <property type="match status" value="1"/>
</dbReference>
<evidence type="ECO:0000259" key="13">
    <source>
        <dbReference type="Pfam" id="PF17039"/>
    </source>
</evidence>
<evidence type="ECO:0000256" key="6">
    <source>
        <dbReference type="ARBA" id="ARBA00022968"/>
    </source>
</evidence>
<keyword evidence="4 11" id="KW-0808">Transferase</keyword>
<keyword evidence="15" id="KW-1185">Reference proteome</keyword>
<dbReference type="InterPro" id="IPR038577">
    <property type="entry name" value="GT10-like_C_sf"/>
</dbReference>
<evidence type="ECO:0000313" key="14">
    <source>
        <dbReference type="EMBL" id="ESO85826.1"/>
    </source>
</evidence>
<keyword evidence="8" id="KW-0472">Membrane</keyword>
<name>V3ZXY4_LOTGI</name>
<dbReference type="InterPro" id="IPR055270">
    <property type="entry name" value="Glyco_tran_10_C"/>
</dbReference>
<dbReference type="EMBL" id="KB203251">
    <property type="protein sequence ID" value="ESO85826.1"/>
    <property type="molecule type" value="Genomic_DNA"/>
</dbReference>
<protein>
    <recommendedName>
        <fullName evidence="11">Fucosyltransferase</fullName>
        <ecNumber evidence="11">2.4.1.-</ecNumber>
    </recommendedName>
</protein>
<evidence type="ECO:0000256" key="9">
    <source>
        <dbReference type="ARBA" id="ARBA00023180"/>
    </source>
</evidence>
<dbReference type="Pfam" id="PF00852">
    <property type="entry name" value="Glyco_transf_10"/>
    <property type="match status" value="1"/>
</dbReference>
<sequence>MKYYESSVFYLIYVLYITTINCIHDESEHDEDINHSVYTQVFDASSDANYHSNPHPKNRNLQIPLIMWWTKQIYPHTNADLSLVDCGNVKCYSSFQRKYLSDPRTRGVMFYGTDIEPSDLPLPRYSHHEWALFHEESPLNNYILSHDVFLKLINHTATFSRHSDFPLTTQNIYHPHFFTERKPIPLAVKNEKRKKEKLAPILYVQTHCEVPSDRDRYVAELMKYIDIDSYGECLHNKDLPPHLQDPVPNYEIDEFLELISSYKFHLAFENAICKDYMTEKLMRPLHVGSVPIYRGSPDAVDWMPNNHSVIMVDDFTSPEQLAEFIQYLDENDEEYEKYLTFKKDGITNKNLQEHLNKRKWQVSRAGNMEFFPAFECYLCDKVTERYENEKEHNLNPDVELLPPKMANASHLGCPQPFTSLGTPEDISDRKDSWKKMGWIEMYWQGLDEARAVRNMLLNNEKNSSKFHKYLLKVQKRDN</sequence>
<dbReference type="EC" id="2.4.1.-" evidence="11"/>
<dbReference type="Proteomes" id="UP000030746">
    <property type="component" value="Unassembled WGS sequence"/>
</dbReference>
<keyword evidence="6" id="KW-0735">Signal-anchor</keyword>
<keyword evidence="3 11" id="KW-0328">Glycosyltransferase</keyword>
<keyword evidence="9" id="KW-0325">Glycoprotein</keyword>
<dbReference type="UniPathway" id="UPA00378"/>
<dbReference type="GO" id="GO:0046920">
    <property type="term" value="F:alpha-(1-&gt;3)-fucosyltransferase activity"/>
    <property type="evidence" value="ECO:0007669"/>
    <property type="project" value="TreeGrafter"/>
</dbReference>
<dbReference type="OMA" id="EHREWGV"/>
<evidence type="ECO:0000256" key="7">
    <source>
        <dbReference type="ARBA" id="ARBA00022989"/>
    </source>
</evidence>
<evidence type="ECO:0000256" key="8">
    <source>
        <dbReference type="ARBA" id="ARBA00023136"/>
    </source>
</evidence>
<comment type="subcellular location">
    <subcellularLocation>
        <location evidence="10">Endomembrane system</location>
        <topology evidence="10">Single-pass type II membrane protein</topology>
    </subcellularLocation>
    <subcellularLocation>
        <location evidence="11">Golgi apparatus</location>
        <location evidence="11">Golgi stack membrane</location>
        <topology evidence="11">Single-pass type II membrane protein</topology>
    </subcellularLocation>
</comment>
<dbReference type="GeneID" id="20245149"/>
<dbReference type="CTD" id="20245149"/>
<evidence type="ECO:0000256" key="3">
    <source>
        <dbReference type="ARBA" id="ARBA00022676"/>
    </source>
</evidence>
<dbReference type="GO" id="GO:0032580">
    <property type="term" value="C:Golgi cisterna membrane"/>
    <property type="evidence" value="ECO:0007669"/>
    <property type="project" value="UniProtKB-SubCell"/>
</dbReference>
<feature type="domain" description="Fucosyltransferase N-terminal" evidence="13">
    <location>
        <begin position="64"/>
        <end position="167"/>
    </location>
</feature>
<dbReference type="SUPFAM" id="SSF53756">
    <property type="entry name" value="UDP-Glycosyltransferase/glycogen phosphorylase"/>
    <property type="match status" value="1"/>
</dbReference>
<dbReference type="AlphaFoldDB" id="V3ZXY4"/>
<dbReference type="FunFam" id="3.40.50.11660:FF:000002">
    <property type="entry name" value="Alpha-(1,3)-fucosyltransferase"/>
    <property type="match status" value="1"/>
</dbReference>
<reference evidence="14 15" key="1">
    <citation type="journal article" date="2013" name="Nature">
        <title>Insights into bilaterian evolution from three spiralian genomes.</title>
        <authorList>
            <person name="Simakov O."/>
            <person name="Marletaz F."/>
            <person name="Cho S.J."/>
            <person name="Edsinger-Gonzales E."/>
            <person name="Havlak P."/>
            <person name="Hellsten U."/>
            <person name="Kuo D.H."/>
            <person name="Larsson T."/>
            <person name="Lv J."/>
            <person name="Arendt D."/>
            <person name="Savage R."/>
            <person name="Osoegawa K."/>
            <person name="de Jong P."/>
            <person name="Grimwood J."/>
            <person name="Chapman J.A."/>
            <person name="Shapiro H."/>
            <person name="Aerts A."/>
            <person name="Otillar R.P."/>
            <person name="Terry A.Y."/>
            <person name="Boore J.L."/>
            <person name="Grigoriev I.V."/>
            <person name="Lindberg D.R."/>
            <person name="Seaver E.C."/>
            <person name="Weisblat D.A."/>
            <person name="Putnam N.H."/>
            <person name="Rokhsar D.S."/>
        </authorList>
    </citation>
    <scope>NUCLEOTIDE SEQUENCE [LARGE SCALE GENOMIC DNA]</scope>
</reference>
<feature type="domain" description="Fucosyltransferase C-terminal" evidence="12">
    <location>
        <begin position="195"/>
        <end position="390"/>
    </location>
</feature>
<comment type="similarity">
    <text evidence="2 11">Belongs to the glycosyltransferase 10 family.</text>
</comment>
<dbReference type="InterPro" id="IPR001503">
    <property type="entry name" value="Glyco_trans_10"/>
</dbReference>
<keyword evidence="7" id="KW-1133">Transmembrane helix</keyword>
<accession>V3ZXY4</accession>
<dbReference type="PANTHER" id="PTHR11929">
    <property type="entry name" value="ALPHA- 1,3 -FUCOSYLTRANSFERASE"/>
    <property type="match status" value="1"/>
</dbReference>
<dbReference type="Gene3D" id="3.40.50.11660">
    <property type="entry name" value="Glycosyl transferase family 10, C-terminal domain"/>
    <property type="match status" value="1"/>
</dbReference>
<dbReference type="HOGENOM" id="CLU_032075_0_2_1"/>
<evidence type="ECO:0000256" key="4">
    <source>
        <dbReference type="ARBA" id="ARBA00022679"/>
    </source>
</evidence>
<dbReference type="OrthoDB" id="9993460at2759"/>